<evidence type="ECO:0000256" key="2">
    <source>
        <dbReference type="SAM" id="MobiDB-lite"/>
    </source>
</evidence>
<keyword evidence="5" id="KW-1185">Reference proteome</keyword>
<feature type="region of interest" description="Disordered" evidence="2">
    <location>
        <begin position="90"/>
        <end position="149"/>
    </location>
</feature>
<accession>A0A2B4S3S6</accession>
<dbReference type="EMBL" id="LSMT01000199">
    <property type="protein sequence ID" value="PFX23703.1"/>
    <property type="molecule type" value="Genomic_DNA"/>
</dbReference>
<evidence type="ECO:0000256" key="1">
    <source>
        <dbReference type="SAM" id="Coils"/>
    </source>
</evidence>
<protein>
    <recommendedName>
        <fullName evidence="3">SGNH hydrolase-type esterase domain-containing protein</fullName>
    </recommendedName>
</protein>
<feature type="coiled-coil region" evidence="1">
    <location>
        <begin position="47"/>
        <end position="88"/>
    </location>
</feature>
<feature type="compositionally biased region" description="Polar residues" evidence="2">
    <location>
        <begin position="124"/>
        <end position="138"/>
    </location>
</feature>
<dbReference type="OrthoDB" id="5978393at2759"/>
<dbReference type="InterPro" id="IPR011049">
    <property type="entry name" value="Serralysin-like_metalloprot_C"/>
</dbReference>
<dbReference type="Gene3D" id="3.40.50.1110">
    <property type="entry name" value="SGNH hydrolase"/>
    <property type="match status" value="1"/>
</dbReference>
<sequence length="288" mass="31877">MVVGRGSWVVGRGSWVVGRGSWVVGRGSWVVGRGSWVVGRGSWVVGLDALQREIDEYKLKCAAYEVKIQELQQEKASLMESIKVLSSDQSVGSHDLQPASNDWQPVKSNKSRGKKKKKGKVSSENQQLQMENNDTSENGQREQRPNEDTIIVGDSIVKGLRKDLLSRAAKRRVTVRSFPGATTADMEHYLQPSLATKPKAIILHVGTNDLKNLSTARDVAEKIVDVGNMIATNSPNTSVTISAMTQRLDEESLTRKVKDCNKVLKTFCNQNGWGFVEHLNIDETCLNN</sequence>
<evidence type="ECO:0000313" key="5">
    <source>
        <dbReference type="Proteomes" id="UP000225706"/>
    </source>
</evidence>
<comment type="caution">
    <text evidence="4">The sequence shown here is derived from an EMBL/GenBank/DDBJ whole genome shotgun (WGS) entry which is preliminary data.</text>
</comment>
<gene>
    <name evidence="4" type="ORF">AWC38_SpisGene11748</name>
</gene>
<dbReference type="Pfam" id="PF13472">
    <property type="entry name" value="Lipase_GDSL_2"/>
    <property type="match status" value="1"/>
</dbReference>
<evidence type="ECO:0000313" key="4">
    <source>
        <dbReference type="EMBL" id="PFX23703.1"/>
    </source>
</evidence>
<dbReference type="SUPFAM" id="SSF52266">
    <property type="entry name" value="SGNH hydrolase"/>
    <property type="match status" value="1"/>
</dbReference>
<dbReference type="Proteomes" id="UP000225706">
    <property type="component" value="Unassembled WGS sequence"/>
</dbReference>
<feature type="domain" description="SGNH hydrolase-type esterase" evidence="3">
    <location>
        <begin position="152"/>
        <end position="277"/>
    </location>
</feature>
<feature type="compositionally biased region" description="Basic residues" evidence="2">
    <location>
        <begin position="109"/>
        <end position="120"/>
    </location>
</feature>
<name>A0A2B4S3S6_STYPI</name>
<dbReference type="InterPro" id="IPR036514">
    <property type="entry name" value="SGNH_hydro_sf"/>
</dbReference>
<feature type="compositionally biased region" description="Polar residues" evidence="2">
    <location>
        <begin position="90"/>
        <end position="103"/>
    </location>
</feature>
<evidence type="ECO:0000259" key="3">
    <source>
        <dbReference type="Pfam" id="PF13472"/>
    </source>
</evidence>
<keyword evidence="1" id="KW-0175">Coiled coil</keyword>
<dbReference type="AlphaFoldDB" id="A0A2B4S3S6"/>
<organism evidence="4 5">
    <name type="scientific">Stylophora pistillata</name>
    <name type="common">Smooth cauliflower coral</name>
    <dbReference type="NCBI Taxonomy" id="50429"/>
    <lineage>
        <taxon>Eukaryota</taxon>
        <taxon>Metazoa</taxon>
        <taxon>Cnidaria</taxon>
        <taxon>Anthozoa</taxon>
        <taxon>Hexacorallia</taxon>
        <taxon>Scleractinia</taxon>
        <taxon>Astrocoeniina</taxon>
        <taxon>Pocilloporidae</taxon>
        <taxon>Stylophora</taxon>
    </lineage>
</organism>
<dbReference type="SUPFAM" id="SSF101967">
    <property type="entry name" value="Adhesin YadA, collagen-binding domain"/>
    <property type="match status" value="1"/>
</dbReference>
<dbReference type="InterPro" id="IPR013830">
    <property type="entry name" value="SGNH_hydro"/>
</dbReference>
<reference evidence="5" key="1">
    <citation type="journal article" date="2017" name="bioRxiv">
        <title>Comparative analysis of the genomes of Stylophora pistillata and Acropora digitifera provides evidence for extensive differences between species of corals.</title>
        <authorList>
            <person name="Voolstra C.R."/>
            <person name="Li Y."/>
            <person name="Liew Y.J."/>
            <person name="Baumgarten S."/>
            <person name="Zoccola D."/>
            <person name="Flot J.-F."/>
            <person name="Tambutte S."/>
            <person name="Allemand D."/>
            <person name="Aranda M."/>
        </authorList>
    </citation>
    <scope>NUCLEOTIDE SEQUENCE [LARGE SCALE GENOMIC DNA]</scope>
</reference>
<proteinExistence type="predicted"/>